<accession>A0A4Y8LLZ7</accession>
<keyword evidence="2" id="KW-1185">Reference proteome</keyword>
<sequence length="100" mass="12049">MIEMEKRNMSKSPKKQQNIVFKQLWIILLKILPSWKDHLFIVQSETVIGWHRHAFKTHWKRKSKRMGRPSISQDTISLIEKLHKENLTLSPEKLHEQLKL</sequence>
<gene>
    <name evidence="1" type="ORF">E2626_01645</name>
</gene>
<dbReference type="OrthoDB" id="9781005at2"/>
<organism evidence="1 2">
    <name type="scientific">Jeotgalibacillus salarius</name>
    <dbReference type="NCBI Taxonomy" id="546023"/>
    <lineage>
        <taxon>Bacteria</taxon>
        <taxon>Bacillati</taxon>
        <taxon>Bacillota</taxon>
        <taxon>Bacilli</taxon>
        <taxon>Bacillales</taxon>
        <taxon>Caryophanaceae</taxon>
        <taxon>Jeotgalibacillus</taxon>
    </lineage>
</organism>
<dbReference type="RefSeq" id="WP_134378969.1">
    <property type="nucleotide sequence ID" value="NZ_SORX01000001.1"/>
</dbReference>
<evidence type="ECO:0000313" key="2">
    <source>
        <dbReference type="Proteomes" id="UP000297776"/>
    </source>
</evidence>
<name>A0A4Y8LLZ7_9BACL</name>
<protein>
    <submittedName>
        <fullName evidence="1">Uncharacterized protein</fullName>
    </submittedName>
</protein>
<comment type="caution">
    <text evidence="1">The sequence shown here is derived from an EMBL/GenBank/DDBJ whole genome shotgun (WGS) entry which is preliminary data.</text>
</comment>
<dbReference type="Proteomes" id="UP000297776">
    <property type="component" value="Unassembled WGS sequence"/>
</dbReference>
<reference evidence="1 2" key="1">
    <citation type="submission" date="2019-03" db="EMBL/GenBank/DDBJ databases">
        <authorList>
            <person name="Yang Y."/>
        </authorList>
    </citation>
    <scope>NUCLEOTIDE SEQUENCE [LARGE SCALE GENOMIC DNA]</scope>
    <source>
        <strain evidence="1 2">ASL-1</strain>
    </source>
</reference>
<proteinExistence type="predicted"/>
<dbReference type="EMBL" id="SORX01000001">
    <property type="protein sequence ID" value="TFE04058.1"/>
    <property type="molecule type" value="Genomic_DNA"/>
</dbReference>
<dbReference type="AlphaFoldDB" id="A0A4Y8LLZ7"/>
<evidence type="ECO:0000313" key="1">
    <source>
        <dbReference type="EMBL" id="TFE04058.1"/>
    </source>
</evidence>